<organism evidence="1 2">
    <name type="scientific">Pseudonocardia eucalypti</name>
    <dbReference type="NCBI Taxonomy" id="648755"/>
    <lineage>
        <taxon>Bacteria</taxon>
        <taxon>Bacillati</taxon>
        <taxon>Actinomycetota</taxon>
        <taxon>Actinomycetes</taxon>
        <taxon>Pseudonocardiales</taxon>
        <taxon>Pseudonocardiaceae</taxon>
        <taxon>Pseudonocardia</taxon>
    </lineage>
</organism>
<name>A0ABP9QLR6_9PSEU</name>
<reference evidence="2" key="1">
    <citation type="journal article" date="2019" name="Int. J. Syst. Evol. Microbiol.">
        <title>The Global Catalogue of Microorganisms (GCM) 10K type strain sequencing project: providing services to taxonomists for standard genome sequencing and annotation.</title>
        <authorList>
            <consortium name="The Broad Institute Genomics Platform"/>
            <consortium name="The Broad Institute Genome Sequencing Center for Infectious Disease"/>
            <person name="Wu L."/>
            <person name="Ma J."/>
        </authorList>
    </citation>
    <scope>NUCLEOTIDE SEQUENCE [LARGE SCALE GENOMIC DNA]</scope>
    <source>
        <strain evidence="2">JCM 18303</strain>
    </source>
</reference>
<gene>
    <name evidence="1" type="ORF">GCM10023321_51960</name>
</gene>
<dbReference type="EMBL" id="BAABJP010000030">
    <property type="protein sequence ID" value="GAA5164066.1"/>
    <property type="molecule type" value="Genomic_DNA"/>
</dbReference>
<dbReference type="RefSeq" id="WP_185062307.1">
    <property type="nucleotide sequence ID" value="NZ_BAABJP010000030.1"/>
</dbReference>
<sequence length="442" mass="47992">MTALDELARVADAVLFEGYLLYPYRASAQKNRLRWQFGVLVPPGYAEESGEAAANRTECLLEAGPATALHVRLRFLRLRARSVYDADGRPIDHLVVDGTRVFAWEEGQPATVDAVVAVGELLAGPRAVSFALSADLEVEPVAGGSVHRRCWPLAGRLVLSATELPGPYGALRLRLDVLNDSQCPPEARREEALRTSLIAAHSLLSLDAGSFLSPTDPPEWAKPATAELTNEHTWPVLGGPEDRSDLLLSSPIILADHPRLAPESPTDLFDGTEIDEILSLRTLVLTDEEKAEARATDPKAAAVIDAVDGMPPEIWERLHGAVRSLGPSRTDPTEVPPWEQPEVPWWDPGVDESVSPETDSVLVGSVQVRKGVAVRLRPRGGGDAQDTFLVGLRATVQAVLHDVDGEVHVAVSLDDDPAAELQLAHGRYRYFRPDELEPVRVS</sequence>
<dbReference type="Proteomes" id="UP001428817">
    <property type="component" value="Unassembled WGS sequence"/>
</dbReference>
<keyword evidence="2" id="KW-1185">Reference proteome</keyword>
<comment type="caution">
    <text evidence="1">The sequence shown here is derived from an EMBL/GenBank/DDBJ whole genome shotgun (WGS) entry which is preliminary data.</text>
</comment>
<evidence type="ECO:0000313" key="1">
    <source>
        <dbReference type="EMBL" id="GAA5164066.1"/>
    </source>
</evidence>
<proteinExistence type="predicted"/>
<accession>A0ABP9QLR6</accession>
<evidence type="ECO:0000313" key="2">
    <source>
        <dbReference type="Proteomes" id="UP001428817"/>
    </source>
</evidence>
<protein>
    <submittedName>
        <fullName evidence="1">Uncharacterized protein</fullName>
    </submittedName>
</protein>